<dbReference type="GO" id="GO:0005886">
    <property type="term" value="C:plasma membrane"/>
    <property type="evidence" value="ECO:0007669"/>
    <property type="project" value="UniProtKB-SubCell"/>
</dbReference>
<evidence type="ECO:0000256" key="7">
    <source>
        <dbReference type="SAM" id="Phobius"/>
    </source>
</evidence>
<dbReference type="AlphaFoldDB" id="U1LCW3"/>
<evidence type="ECO:0000256" key="2">
    <source>
        <dbReference type="ARBA" id="ARBA00022475"/>
    </source>
</evidence>
<keyword evidence="4 7" id="KW-1133">Transmembrane helix</keyword>
<keyword evidence="9" id="KW-1185">Reference proteome</keyword>
<evidence type="ECO:0000313" key="8">
    <source>
        <dbReference type="EMBL" id="ERG65033.1"/>
    </source>
</evidence>
<protein>
    <submittedName>
        <fullName evidence="8">Uncharacterized protein</fullName>
    </submittedName>
</protein>
<reference evidence="8 9" key="1">
    <citation type="journal article" date="2013" name="Genome Announc.">
        <title>First draft genome sequence from a member of the genus agrococcus, isolated from modern microbialites.</title>
        <authorList>
            <person name="White R.A.III."/>
            <person name="Grassa C.J."/>
            <person name="Suttle C.A."/>
        </authorList>
    </citation>
    <scope>NUCLEOTIDE SEQUENCE [LARGE SCALE GENOMIC DNA]</scope>
    <source>
        <strain evidence="8 9">RW1</strain>
    </source>
</reference>
<gene>
    <name evidence="8" type="ORF">L332_11340</name>
</gene>
<dbReference type="OrthoDB" id="9781030at2"/>
<keyword evidence="3 7" id="KW-0812">Transmembrane</keyword>
<dbReference type="InterPro" id="IPR017039">
    <property type="entry name" value="Virul_fac_BrkB"/>
</dbReference>
<evidence type="ECO:0000256" key="5">
    <source>
        <dbReference type="ARBA" id="ARBA00023136"/>
    </source>
</evidence>
<organism evidence="8 9">
    <name type="scientific">Agrococcus pavilionensis RW1</name>
    <dbReference type="NCBI Taxonomy" id="1330458"/>
    <lineage>
        <taxon>Bacteria</taxon>
        <taxon>Bacillati</taxon>
        <taxon>Actinomycetota</taxon>
        <taxon>Actinomycetes</taxon>
        <taxon>Micrococcales</taxon>
        <taxon>Microbacteriaceae</taxon>
        <taxon>Agrococcus</taxon>
    </lineage>
</organism>
<evidence type="ECO:0000256" key="1">
    <source>
        <dbReference type="ARBA" id="ARBA00004651"/>
    </source>
</evidence>
<feature type="transmembrane region" description="Helical" evidence="7">
    <location>
        <begin position="62"/>
        <end position="84"/>
    </location>
</feature>
<feature type="region of interest" description="Disordered" evidence="6">
    <location>
        <begin position="337"/>
        <end position="411"/>
    </location>
</feature>
<dbReference type="Pfam" id="PF03631">
    <property type="entry name" value="Virul_fac_BrkB"/>
    <property type="match status" value="1"/>
</dbReference>
<comment type="subcellular location">
    <subcellularLocation>
        <location evidence="1">Cell membrane</location>
        <topology evidence="1">Multi-pass membrane protein</topology>
    </subcellularLocation>
</comment>
<feature type="transmembrane region" description="Helical" evidence="7">
    <location>
        <begin position="124"/>
        <end position="145"/>
    </location>
</feature>
<keyword evidence="5 7" id="KW-0472">Membrane</keyword>
<feature type="compositionally biased region" description="Basic and acidic residues" evidence="6">
    <location>
        <begin position="373"/>
        <end position="389"/>
    </location>
</feature>
<dbReference type="PANTHER" id="PTHR30213">
    <property type="entry name" value="INNER MEMBRANE PROTEIN YHJD"/>
    <property type="match status" value="1"/>
</dbReference>
<sequence>MSDSSDRLDATLDAADAPAPDHDAKPDSPPKLEGASWKYALKRAIKEFGTDGGTDLAAMLTYYMVLSLAPGLLAVFSIIALVLANNASTVTSLVDDLAQRVPEDYRSLVVDLVETMTSSATGGVIALIIGIATAVWSASAYVKAFSRSMNIIYGMEEGRGLIKQTATMLLITIALLVGVVLLLVSLALNESLVEGVLGPIAEPLGLGGLLAFMLQTFLPIWAWVKWPVMLAIVIAMIALLYYLAPNVQQPKFTWVSLGSIFAIVGIAIAAVGLYLYFTLLTGYSAYGTIGTVMALLFALWIFNIVLILGAEVDAETERARQLQTGIEAEATIQLPPRSTKKVEKKAEARDKLEAEGREIREEHSDDTEDDDRADARGRDDDGGRGDRAGVRASSEARPAKRKFLGIFPRKD</sequence>
<dbReference type="PANTHER" id="PTHR30213:SF0">
    <property type="entry name" value="UPF0761 MEMBRANE PROTEIN YIHY"/>
    <property type="match status" value="1"/>
</dbReference>
<dbReference type="NCBIfam" id="TIGR00765">
    <property type="entry name" value="yihY_not_rbn"/>
    <property type="match status" value="1"/>
</dbReference>
<feature type="transmembrane region" description="Helical" evidence="7">
    <location>
        <begin position="283"/>
        <end position="310"/>
    </location>
</feature>
<evidence type="ECO:0000256" key="6">
    <source>
        <dbReference type="SAM" id="MobiDB-lite"/>
    </source>
</evidence>
<name>U1LCW3_9MICO</name>
<feature type="compositionally biased region" description="Basic and acidic residues" evidence="6">
    <location>
        <begin position="1"/>
        <end position="10"/>
    </location>
</feature>
<feature type="compositionally biased region" description="Basic and acidic residues" evidence="6">
    <location>
        <begin position="19"/>
        <end position="30"/>
    </location>
</feature>
<dbReference type="Proteomes" id="UP000016462">
    <property type="component" value="Unassembled WGS sequence"/>
</dbReference>
<comment type="caution">
    <text evidence="8">The sequence shown here is derived from an EMBL/GenBank/DDBJ whole genome shotgun (WGS) entry which is preliminary data.</text>
</comment>
<feature type="compositionally biased region" description="Basic and acidic residues" evidence="6">
    <location>
        <begin position="340"/>
        <end position="363"/>
    </location>
</feature>
<evidence type="ECO:0000313" key="9">
    <source>
        <dbReference type="Proteomes" id="UP000016462"/>
    </source>
</evidence>
<evidence type="ECO:0000256" key="3">
    <source>
        <dbReference type="ARBA" id="ARBA00022692"/>
    </source>
</evidence>
<feature type="transmembrane region" description="Helical" evidence="7">
    <location>
        <begin position="254"/>
        <end position="277"/>
    </location>
</feature>
<evidence type="ECO:0000256" key="4">
    <source>
        <dbReference type="ARBA" id="ARBA00022989"/>
    </source>
</evidence>
<dbReference type="EMBL" id="ASHR01000014">
    <property type="protein sequence ID" value="ERG65033.1"/>
    <property type="molecule type" value="Genomic_DNA"/>
</dbReference>
<feature type="region of interest" description="Disordered" evidence="6">
    <location>
        <begin position="1"/>
        <end position="32"/>
    </location>
</feature>
<dbReference type="RefSeq" id="WP_021010050.1">
    <property type="nucleotide sequence ID" value="NZ_ASHR01000014.1"/>
</dbReference>
<accession>U1LCW3</accession>
<feature type="transmembrane region" description="Helical" evidence="7">
    <location>
        <begin position="220"/>
        <end position="242"/>
    </location>
</feature>
<feature type="transmembrane region" description="Helical" evidence="7">
    <location>
        <begin position="166"/>
        <end position="188"/>
    </location>
</feature>
<proteinExistence type="predicted"/>
<keyword evidence="2" id="KW-1003">Cell membrane</keyword>